<proteinExistence type="predicted"/>
<dbReference type="AlphaFoldDB" id="A0A168AJ22"/>
<protein>
    <submittedName>
        <fullName evidence="8">Integral peroxisomal membrane protein</fullName>
    </submittedName>
</protein>
<feature type="transmembrane region" description="Helical" evidence="6">
    <location>
        <begin position="101"/>
        <end position="120"/>
    </location>
</feature>
<dbReference type="PANTHER" id="PTHR31679">
    <property type="entry name" value="PEROXISOMAL MEMBRANE PROTEIN PEX30-RELATED"/>
    <property type="match status" value="1"/>
</dbReference>
<feature type="region of interest" description="Disordered" evidence="5">
    <location>
        <begin position="431"/>
        <end position="675"/>
    </location>
</feature>
<evidence type="ECO:0000313" key="9">
    <source>
        <dbReference type="Proteomes" id="UP000242877"/>
    </source>
</evidence>
<accession>A0A168AJ22</accession>
<feature type="region of interest" description="Disordered" evidence="5">
    <location>
        <begin position="126"/>
        <end position="149"/>
    </location>
</feature>
<feature type="compositionally biased region" description="Basic and acidic residues" evidence="5">
    <location>
        <begin position="630"/>
        <end position="643"/>
    </location>
</feature>
<evidence type="ECO:0000256" key="4">
    <source>
        <dbReference type="ARBA" id="ARBA00023136"/>
    </source>
</evidence>
<feature type="region of interest" description="Disordered" evidence="5">
    <location>
        <begin position="1"/>
        <end position="20"/>
    </location>
</feature>
<reference evidence="8 9" key="1">
    <citation type="journal article" date="2016" name="Genome Biol. Evol.">
        <title>Divergent and convergent evolution of fungal pathogenicity.</title>
        <authorList>
            <person name="Shang Y."/>
            <person name="Xiao G."/>
            <person name="Zheng P."/>
            <person name="Cen K."/>
            <person name="Zhan S."/>
            <person name="Wang C."/>
        </authorList>
    </citation>
    <scope>NUCLEOTIDE SEQUENCE [LARGE SCALE GENOMIC DNA]</scope>
    <source>
        <strain evidence="8 9">ARSEF 7405</strain>
    </source>
</reference>
<dbReference type="InterPro" id="IPR052646">
    <property type="entry name" value="Peroxisomal_PEX28-32"/>
</dbReference>
<feature type="compositionally biased region" description="Polar residues" evidence="5">
    <location>
        <begin position="650"/>
        <end position="665"/>
    </location>
</feature>
<dbReference type="GO" id="GO:0005778">
    <property type="term" value="C:peroxisomal membrane"/>
    <property type="evidence" value="ECO:0007669"/>
    <property type="project" value="TreeGrafter"/>
</dbReference>
<dbReference type="InterPro" id="IPR010482">
    <property type="entry name" value="TECPR1-like_DysF"/>
</dbReference>
<dbReference type="Proteomes" id="UP000242877">
    <property type="component" value="Unassembled WGS sequence"/>
</dbReference>
<dbReference type="EMBL" id="AZGZ01000007">
    <property type="protein sequence ID" value="KZZ93984.1"/>
    <property type="molecule type" value="Genomic_DNA"/>
</dbReference>
<organism evidence="8 9">
    <name type="scientific">Ascosphaera apis ARSEF 7405</name>
    <dbReference type="NCBI Taxonomy" id="392613"/>
    <lineage>
        <taxon>Eukaryota</taxon>
        <taxon>Fungi</taxon>
        <taxon>Dikarya</taxon>
        <taxon>Ascomycota</taxon>
        <taxon>Pezizomycotina</taxon>
        <taxon>Eurotiomycetes</taxon>
        <taxon>Eurotiomycetidae</taxon>
        <taxon>Onygenales</taxon>
        <taxon>Ascosphaeraceae</taxon>
        <taxon>Ascosphaera</taxon>
    </lineage>
</organism>
<dbReference type="SMART" id="SM00693">
    <property type="entry name" value="DysFN"/>
    <property type="match status" value="1"/>
</dbReference>
<feature type="compositionally biased region" description="Polar residues" evidence="5">
    <location>
        <begin position="452"/>
        <end position="461"/>
    </location>
</feature>
<evidence type="ECO:0000313" key="8">
    <source>
        <dbReference type="EMBL" id="KZZ93984.1"/>
    </source>
</evidence>
<comment type="caution">
    <text evidence="8">The sequence shown here is derived from an EMBL/GenBank/DDBJ whole genome shotgun (WGS) entry which is preliminary data.</text>
</comment>
<feature type="domain" description="Peroxin/Ferlin" evidence="7">
    <location>
        <begin position="301"/>
        <end position="369"/>
    </location>
</feature>
<keyword evidence="9" id="KW-1185">Reference proteome</keyword>
<sequence>MVGSSEQTDTSHHPGTIAAFSPANIAGSSLASRQRSTVIVHRKSPLLVATPPPVTRALAYSHPYLVPISRVLSLLTWTSQNAWESYLLVASFWGLVLHGDFLVLWAGPLVVICGLIMALNTTAKHNSRTKAQTEKDSKEKKKRQMGSVHHKSLDEIVDTLRDFTTKCNILLEPLLEMMDFIAAQQEATANTARPAVTMLLTRILYITPLWVVLSLPPFYIITTQRVVLVVGTIILTWHSKPARIFRVMLWRSVAIRQICSLATGLNFIDLGDSTDLVPSYIPRPTEPSISFAMRKTPLSPGVRFTFILYENQRRWLGLGWTTTLFSYERAPWTDEHLNPAPAKDEFELPDVKSDHARWRWVPGSEWTVEVEQPKKSKGGKGKNGPELRTDTEGWTYYDNKWHDCRGGEDGWTRYTRRRKWCRDAELVEVISEEDDDDESGESREDTHGVKGTNKTTPSSYDGTAADSYLKQQANDNEVKHRKKRWFSGGGGNSNDRGHEDTPSAASSSSMNEKQRHSNSNSKSHESNLTAAFSAAKSDIKDKHEKHKAELRDLQSKATASKNNFLHGHSPRKGDHYRYHSNSDGRSSTHSLRSRPSMDGTRSVNGGLRVGLRSSRSNLGGDGDTGSPARSLRDQELELERDVPDQWGPHTASSAASIQRVQSQWGLNDEAEMGLG</sequence>
<dbReference type="PANTHER" id="PTHR31679:SF2">
    <property type="entry name" value="PEROXISOMAL MEMBRANE PROTEIN PEX30-RELATED"/>
    <property type="match status" value="1"/>
</dbReference>
<evidence type="ECO:0000259" key="7">
    <source>
        <dbReference type="SMART" id="SM00693"/>
    </source>
</evidence>
<gene>
    <name evidence="8" type="ORF">AAP_02077</name>
</gene>
<feature type="region of interest" description="Disordered" evidence="5">
    <location>
        <begin position="369"/>
        <end position="389"/>
    </location>
</feature>
<keyword evidence="3 6" id="KW-1133">Transmembrane helix</keyword>
<feature type="transmembrane region" description="Helical" evidence="6">
    <location>
        <begin position="195"/>
        <end position="213"/>
    </location>
</feature>
<dbReference type="VEuPathDB" id="FungiDB:AAP_02077"/>
<name>A0A168AJ22_9EURO</name>
<keyword evidence="2 6" id="KW-0812">Transmembrane</keyword>
<feature type="compositionally biased region" description="Basic residues" evidence="5">
    <location>
        <begin position="140"/>
        <end position="149"/>
    </location>
</feature>
<dbReference type="OrthoDB" id="5586090at2759"/>
<evidence type="ECO:0000256" key="2">
    <source>
        <dbReference type="ARBA" id="ARBA00022692"/>
    </source>
</evidence>
<dbReference type="GO" id="GO:0012505">
    <property type="term" value="C:endomembrane system"/>
    <property type="evidence" value="ECO:0007669"/>
    <property type="project" value="UniProtKB-SubCell"/>
</dbReference>
<dbReference type="Pfam" id="PF06398">
    <property type="entry name" value="Pex24p"/>
    <property type="match status" value="1"/>
</dbReference>
<evidence type="ECO:0000256" key="3">
    <source>
        <dbReference type="ARBA" id="ARBA00022989"/>
    </source>
</evidence>
<keyword evidence="4 6" id="KW-0472">Membrane</keyword>
<evidence type="ECO:0000256" key="5">
    <source>
        <dbReference type="SAM" id="MobiDB-lite"/>
    </source>
</evidence>
<feature type="compositionally biased region" description="Basic and acidic residues" evidence="5">
    <location>
        <begin position="571"/>
        <end position="582"/>
    </location>
</feature>
<comment type="subcellular location">
    <subcellularLocation>
        <location evidence="1">Endomembrane system</location>
        <topology evidence="1">Multi-pass membrane protein</topology>
    </subcellularLocation>
</comment>
<evidence type="ECO:0000256" key="1">
    <source>
        <dbReference type="ARBA" id="ARBA00004127"/>
    </source>
</evidence>
<dbReference type="InterPro" id="IPR006614">
    <property type="entry name" value="Peroxin/Ferlin"/>
</dbReference>
<feature type="compositionally biased region" description="Basic and acidic residues" evidence="5">
    <location>
        <begin position="537"/>
        <end position="554"/>
    </location>
</feature>
<evidence type="ECO:0000256" key="6">
    <source>
        <dbReference type="SAM" id="Phobius"/>
    </source>
</evidence>
<dbReference type="GO" id="GO:0007031">
    <property type="term" value="P:peroxisome organization"/>
    <property type="evidence" value="ECO:0007669"/>
    <property type="project" value="UniProtKB-ARBA"/>
</dbReference>